<dbReference type="AlphaFoldDB" id="A0A537J1H1"/>
<comment type="caution">
    <text evidence="3">The sequence shown here is derived from an EMBL/GenBank/DDBJ whole genome shotgun (WGS) entry which is preliminary data.</text>
</comment>
<dbReference type="GO" id="GO:0015833">
    <property type="term" value="P:peptide transport"/>
    <property type="evidence" value="ECO:0007669"/>
    <property type="project" value="TreeGrafter"/>
</dbReference>
<dbReference type="GO" id="GO:0043190">
    <property type="term" value="C:ATP-binding cassette (ABC) transporter complex"/>
    <property type="evidence" value="ECO:0007669"/>
    <property type="project" value="InterPro"/>
</dbReference>
<reference evidence="3 4" key="1">
    <citation type="journal article" date="2019" name="Nat. Microbiol.">
        <title>Mediterranean grassland soil C-N compound turnover is dependent on rainfall and depth, and is mediated by genomically divergent microorganisms.</title>
        <authorList>
            <person name="Diamond S."/>
            <person name="Andeer P.F."/>
            <person name="Li Z."/>
            <person name="Crits-Christoph A."/>
            <person name="Burstein D."/>
            <person name="Anantharaman K."/>
            <person name="Lane K.R."/>
            <person name="Thomas B.C."/>
            <person name="Pan C."/>
            <person name="Northen T.R."/>
            <person name="Banfield J.F."/>
        </authorList>
    </citation>
    <scope>NUCLEOTIDE SEQUENCE [LARGE SCALE GENOMIC DNA]</scope>
    <source>
        <strain evidence="3">NP_8</strain>
    </source>
</reference>
<feature type="domain" description="Solute-binding protein family 5" evidence="2">
    <location>
        <begin position="85"/>
        <end position="450"/>
    </location>
</feature>
<dbReference type="InterPro" id="IPR000914">
    <property type="entry name" value="SBP_5_dom"/>
</dbReference>
<dbReference type="Pfam" id="PF00496">
    <property type="entry name" value="SBP_bac_5"/>
    <property type="match status" value="1"/>
</dbReference>
<dbReference type="PIRSF" id="PIRSF002741">
    <property type="entry name" value="MppA"/>
    <property type="match status" value="1"/>
</dbReference>
<sequence length="543" mass="61338">MHGSHAPGRRPELRIVAVLVTGLLLWLLSAPLGAQQPRTGGTLTFIVSAEPPSFDAHREVTFALIHPARPHYNLLVKFDPLNYPKVVPDLAESWTISPDGTTYTFKIRRGVRFHDGSVLTSRDIKASYDKIIFPKGDVISVRQGAYTMVAAVEAPDPTTVVFRLKWKSPSFLQDVASPWNWIYKADIIEKDPHWYERNIMGTGPFKFVEYVRGSHWVGVRNEDYWVKGRPYLDGYRAVFIGNAAAQVNAIKSGQALVEFRGFSPPQRDDVVRTLGSGATVQESGWLCNNTVVFNSRHRPFDDARFRKALSLAIDRWGGSTALSQIAFVGPVGGLLRPEGPFATPPAELEKLAGYGRDIAAARAEAKKLLAEAGVPEGFEFNLLNRNVEMPYRYVAVFLIDQWRQIGLKVNHVVKETGPYLADERAGNFDAAVDFNCDFYDDPDLQLVKFLSVELPNGSVNGLNYGGYIDRTLDRLYDEQSRTEDATRRITVVRQYEKRLLDEKVWQIYVLWWKRIIPHSTKLHGYKVGPSHYLEDLQDVWISE</sequence>
<evidence type="ECO:0000313" key="3">
    <source>
        <dbReference type="EMBL" id="TMI77410.1"/>
    </source>
</evidence>
<protein>
    <submittedName>
        <fullName evidence="3">ABC transporter substrate-binding protein</fullName>
    </submittedName>
</protein>
<evidence type="ECO:0000256" key="1">
    <source>
        <dbReference type="ARBA" id="ARBA00022729"/>
    </source>
</evidence>
<evidence type="ECO:0000259" key="2">
    <source>
        <dbReference type="Pfam" id="PF00496"/>
    </source>
</evidence>
<dbReference type="Proteomes" id="UP000318834">
    <property type="component" value="Unassembled WGS sequence"/>
</dbReference>
<gene>
    <name evidence="3" type="ORF">E6H05_00080</name>
</gene>
<name>A0A537J1H1_9BACT</name>
<dbReference type="PANTHER" id="PTHR30290:SF38">
    <property type="entry name" value="D,D-DIPEPTIDE-BINDING PERIPLASMIC PROTEIN DDPA-RELATED"/>
    <property type="match status" value="1"/>
</dbReference>
<dbReference type="GO" id="GO:0042597">
    <property type="term" value="C:periplasmic space"/>
    <property type="evidence" value="ECO:0007669"/>
    <property type="project" value="UniProtKB-ARBA"/>
</dbReference>
<accession>A0A537J1H1</accession>
<dbReference type="Gene3D" id="3.10.105.10">
    <property type="entry name" value="Dipeptide-binding Protein, Domain 3"/>
    <property type="match status" value="1"/>
</dbReference>
<proteinExistence type="predicted"/>
<dbReference type="EMBL" id="VBAP01000001">
    <property type="protein sequence ID" value="TMI77410.1"/>
    <property type="molecule type" value="Genomic_DNA"/>
</dbReference>
<dbReference type="GO" id="GO:1904680">
    <property type="term" value="F:peptide transmembrane transporter activity"/>
    <property type="evidence" value="ECO:0007669"/>
    <property type="project" value="TreeGrafter"/>
</dbReference>
<dbReference type="InterPro" id="IPR030678">
    <property type="entry name" value="Peptide/Ni-bd"/>
</dbReference>
<evidence type="ECO:0000313" key="4">
    <source>
        <dbReference type="Proteomes" id="UP000318834"/>
    </source>
</evidence>
<dbReference type="Gene3D" id="3.40.190.10">
    <property type="entry name" value="Periplasmic binding protein-like II"/>
    <property type="match status" value="1"/>
</dbReference>
<dbReference type="SUPFAM" id="SSF53850">
    <property type="entry name" value="Periplasmic binding protein-like II"/>
    <property type="match status" value="1"/>
</dbReference>
<dbReference type="InterPro" id="IPR039424">
    <property type="entry name" value="SBP_5"/>
</dbReference>
<dbReference type="PANTHER" id="PTHR30290">
    <property type="entry name" value="PERIPLASMIC BINDING COMPONENT OF ABC TRANSPORTER"/>
    <property type="match status" value="1"/>
</dbReference>
<organism evidence="3 4">
    <name type="scientific">Candidatus Segetimicrobium genomatis</name>
    <dbReference type="NCBI Taxonomy" id="2569760"/>
    <lineage>
        <taxon>Bacteria</taxon>
        <taxon>Bacillati</taxon>
        <taxon>Candidatus Sysuimicrobiota</taxon>
        <taxon>Candidatus Sysuimicrobiia</taxon>
        <taxon>Candidatus Sysuimicrobiales</taxon>
        <taxon>Candidatus Segetimicrobiaceae</taxon>
        <taxon>Candidatus Segetimicrobium</taxon>
    </lineage>
</organism>
<keyword evidence="1" id="KW-0732">Signal</keyword>